<dbReference type="PRINTS" id="PR00111">
    <property type="entry name" value="ABHYDROLASE"/>
</dbReference>
<organism evidence="2 3">
    <name type="scientific">Thermogemmatispora tikiterensis</name>
    <dbReference type="NCBI Taxonomy" id="1825093"/>
    <lineage>
        <taxon>Bacteria</taxon>
        <taxon>Bacillati</taxon>
        <taxon>Chloroflexota</taxon>
        <taxon>Ktedonobacteria</taxon>
        <taxon>Thermogemmatisporales</taxon>
        <taxon>Thermogemmatisporaceae</taxon>
        <taxon>Thermogemmatispora</taxon>
    </lineage>
</organism>
<dbReference type="Pfam" id="PF00561">
    <property type="entry name" value="Abhydrolase_1"/>
    <property type="match status" value="1"/>
</dbReference>
<dbReference type="GO" id="GO:0016020">
    <property type="term" value="C:membrane"/>
    <property type="evidence" value="ECO:0007669"/>
    <property type="project" value="TreeGrafter"/>
</dbReference>
<proteinExistence type="predicted"/>
<dbReference type="AlphaFoldDB" id="A0A328VHA7"/>
<keyword evidence="3" id="KW-1185">Reference proteome</keyword>
<evidence type="ECO:0000313" key="3">
    <source>
        <dbReference type="Proteomes" id="UP000248706"/>
    </source>
</evidence>
<dbReference type="Proteomes" id="UP000248706">
    <property type="component" value="Unassembled WGS sequence"/>
</dbReference>
<dbReference type="RefSeq" id="WP_112429693.1">
    <property type="nucleotide sequence ID" value="NZ_MCIF01000002.1"/>
</dbReference>
<dbReference type="InterPro" id="IPR029058">
    <property type="entry name" value="AB_hydrolase_fold"/>
</dbReference>
<evidence type="ECO:0000259" key="1">
    <source>
        <dbReference type="Pfam" id="PF00561"/>
    </source>
</evidence>
<protein>
    <recommendedName>
        <fullName evidence="1">AB hydrolase-1 domain-containing protein</fullName>
    </recommendedName>
</protein>
<dbReference type="PANTHER" id="PTHR43798:SF33">
    <property type="entry name" value="HYDROLASE, PUTATIVE (AFU_ORTHOLOGUE AFUA_2G14860)-RELATED"/>
    <property type="match status" value="1"/>
</dbReference>
<dbReference type="EMBL" id="MCIF01000002">
    <property type="protein sequence ID" value="RAQ96261.1"/>
    <property type="molecule type" value="Genomic_DNA"/>
</dbReference>
<comment type="caution">
    <text evidence="2">The sequence shown here is derived from an EMBL/GenBank/DDBJ whole genome shotgun (WGS) entry which is preliminary data.</text>
</comment>
<dbReference type="Gene3D" id="3.40.50.1820">
    <property type="entry name" value="alpha/beta hydrolase"/>
    <property type="match status" value="1"/>
</dbReference>
<sequence>MTQSTAQLPRVAGAGERRTIRLIHYNVTYYVYGAEHGTDGALVLLHDVLAGAFSWREVIPLLTSSGRAIYVLDLLGHGLSDHPWPADTSVWGHADYLAMFLEALQLTNVVLVGHGLGGGVAQILATRLSRERVAALVVIDTVCYLHAFAEDWPLPHMKERQEYDAPKRASVEEVLRDLRATLPAASARPEQFKQQMLDDFVSHWNSELHKEVLYQHIRNLIPYYVNSVSSDLSRVGKPVLIIWGEEDQQIPLKYAQRLHREIPGSQLSIIPQAGHLVLFDAPEAVARAIRGFVSSLSARA</sequence>
<accession>A0A328VHA7</accession>
<feature type="domain" description="AB hydrolase-1" evidence="1">
    <location>
        <begin position="41"/>
        <end position="282"/>
    </location>
</feature>
<gene>
    <name evidence="2" type="ORF">A4R35_12015</name>
</gene>
<name>A0A328VHA7_9CHLR</name>
<dbReference type="PANTHER" id="PTHR43798">
    <property type="entry name" value="MONOACYLGLYCEROL LIPASE"/>
    <property type="match status" value="1"/>
</dbReference>
<dbReference type="SUPFAM" id="SSF53474">
    <property type="entry name" value="alpha/beta-Hydrolases"/>
    <property type="match status" value="1"/>
</dbReference>
<dbReference type="InterPro" id="IPR050266">
    <property type="entry name" value="AB_hydrolase_sf"/>
</dbReference>
<reference evidence="2 3" key="1">
    <citation type="submission" date="2016-08" db="EMBL/GenBank/DDBJ databases">
        <title>Analysis of Carbohydrate Active Enzymes in Thermogemmatispora T81 Reveals Carbohydrate Degradation Ability.</title>
        <authorList>
            <person name="Tomazini A."/>
            <person name="Lal S."/>
            <person name="Stott M."/>
            <person name="Henrissat B."/>
            <person name="Polikarpov I."/>
            <person name="Sparling R."/>
            <person name="Levin D.B."/>
        </authorList>
    </citation>
    <scope>NUCLEOTIDE SEQUENCE [LARGE SCALE GENOMIC DNA]</scope>
    <source>
        <strain evidence="2 3">T81</strain>
    </source>
</reference>
<dbReference type="OrthoDB" id="9797695at2"/>
<evidence type="ECO:0000313" key="2">
    <source>
        <dbReference type="EMBL" id="RAQ96261.1"/>
    </source>
</evidence>
<dbReference type="InterPro" id="IPR000073">
    <property type="entry name" value="AB_hydrolase_1"/>
</dbReference>